<feature type="chain" id="PRO_5045933511" description="Glycoside-hydrolase family GH114 TIM-barrel domain-containing protein" evidence="1">
    <location>
        <begin position="24"/>
        <end position="267"/>
    </location>
</feature>
<sequence length="267" mass="28270">MRASFWRAAAVPAVALLVAGCSAPGSPAPAPPPAGAAFDYQLGGAYPPPGGVEVVVRDRSAAPLEGGYSICYVNGFQTQPGEADEWPVDALLRREDAPVVDPQWPDEILLDVSTPERRAEIAAVVTPWIQECADAGFDAVEFDNLDTFARSGGALTVDDNVALAAELVAAAHRAGLAAAQKNAAEHAERFSHDAGFDFAITEECAAFQECDAYEAVYGPHVLDIEYTDALPRRFDEVCADPAVPQSVVLRDRGLVSPSDAGYFFESC</sequence>
<proteinExistence type="predicted"/>
<evidence type="ECO:0000313" key="4">
    <source>
        <dbReference type="Proteomes" id="UP000295748"/>
    </source>
</evidence>
<keyword evidence="4" id="KW-1185">Reference proteome</keyword>
<dbReference type="RefSeq" id="WP_135063391.1">
    <property type="nucleotide sequence ID" value="NZ_CP038266.1"/>
</dbReference>
<organism evidence="3 4">
    <name type="scientific">Microbacterium wangchenii</name>
    <dbReference type="NCBI Taxonomy" id="2541726"/>
    <lineage>
        <taxon>Bacteria</taxon>
        <taxon>Bacillati</taxon>
        <taxon>Actinomycetota</taxon>
        <taxon>Actinomycetes</taxon>
        <taxon>Micrococcales</taxon>
        <taxon>Microbacteriaceae</taxon>
        <taxon>Microbacterium</taxon>
    </lineage>
</organism>
<dbReference type="EMBL" id="CP038266">
    <property type="protein sequence ID" value="QBR87742.1"/>
    <property type="molecule type" value="Genomic_DNA"/>
</dbReference>
<dbReference type="Pfam" id="PF03537">
    <property type="entry name" value="Glyco_hydro_114"/>
    <property type="match status" value="1"/>
</dbReference>
<dbReference type="PANTHER" id="PTHR35273">
    <property type="entry name" value="ALPHA-1,4 POLYGALACTOSAMINIDASE, PUTATIVE (AFU_ORTHOLOGUE AFUA_3G07890)-RELATED"/>
    <property type="match status" value="1"/>
</dbReference>
<feature type="domain" description="Glycoside-hydrolase family GH114 TIM-barrel" evidence="2">
    <location>
        <begin position="38"/>
        <end position="252"/>
    </location>
</feature>
<evidence type="ECO:0000313" key="3">
    <source>
        <dbReference type="EMBL" id="QBR87742.1"/>
    </source>
</evidence>
<evidence type="ECO:0000259" key="2">
    <source>
        <dbReference type="Pfam" id="PF03537"/>
    </source>
</evidence>
<evidence type="ECO:0000256" key="1">
    <source>
        <dbReference type="SAM" id="SignalP"/>
    </source>
</evidence>
<dbReference type="SUPFAM" id="SSF51445">
    <property type="entry name" value="(Trans)glycosidases"/>
    <property type="match status" value="1"/>
</dbReference>
<name>A0ABX5SR98_9MICO</name>
<gene>
    <name evidence="3" type="ORF">E4K62_02925</name>
</gene>
<dbReference type="InterPro" id="IPR017853">
    <property type="entry name" value="GH"/>
</dbReference>
<accession>A0ABX5SR98</accession>
<dbReference type="PROSITE" id="PS51257">
    <property type="entry name" value="PROKAR_LIPOPROTEIN"/>
    <property type="match status" value="1"/>
</dbReference>
<dbReference type="InterPro" id="IPR004352">
    <property type="entry name" value="GH114_TIM-barrel"/>
</dbReference>
<dbReference type="Gene3D" id="3.20.20.70">
    <property type="entry name" value="Aldolase class I"/>
    <property type="match status" value="1"/>
</dbReference>
<dbReference type="InterPro" id="IPR013785">
    <property type="entry name" value="Aldolase_TIM"/>
</dbReference>
<keyword evidence="1" id="KW-0732">Signal</keyword>
<dbReference type="Proteomes" id="UP000295748">
    <property type="component" value="Chromosome"/>
</dbReference>
<feature type="signal peptide" evidence="1">
    <location>
        <begin position="1"/>
        <end position="23"/>
    </location>
</feature>
<reference evidence="3 4" key="1">
    <citation type="submission" date="2019-03" db="EMBL/GenBank/DDBJ databases">
        <authorList>
            <person name="Dong K."/>
        </authorList>
    </citation>
    <scope>NUCLEOTIDE SEQUENCE [LARGE SCALE GENOMIC DNA]</scope>
    <source>
        <strain evidence="4">dk512</strain>
    </source>
</reference>
<protein>
    <recommendedName>
        <fullName evidence="2">Glycoside-hydrolase family GH114 TIM-barrel domain-containing protein</fullName>
    </recommendedName>
</protein>
<dbReference type="PANTHER" id="PTHR35273:SF2">
    <property type="entry name" value="ALPHA-GALACTOSIDASE"/>
    <property type="match status" value="1"/>
</dbReference>